<dbReference type="Pfam" id="PF01882">
    <property type="entry name" value="DUF58"/>
    <property type="match status" value="1"/>
</dbReference>
<keyword evidence="1" id="KW-0472">Membrane</keyword>
<feature type="transmembrane region" description="Helical" evidence="1">
    <location>
        <begin position="28"/>
        <end position="49"/>
    </location>
</feature>
<dbReference type="EMBL" id="PNHK01000001">
    <property type="protein sequence ID" value="PMD06617.1"/>
    <property type="molecule type" value="Genomic_DNA"/>
</dbReference>
<dbReference type="RefSeq" id="WP_102238259.1">
    <property type="nucleotide sequence ID" value="NZ_JBDMHW010000002.1"/>
</dbReference>
<dbReference type="PANTHER" id="PTHR34351:SF1">
    <property type="entry name" value="SLR1927 PROTEIN"/>
    <property type="match status" value="1"/>
</dbReference>
<reference evidence="3 4" key="1">
    <citation type="submission" date="2017-09" db="EMBL/GenBank/DDBJ databases">
        <title>Bacterial strain isolated from the female urinary microbiota.</title>
        <authorList>
            <person name="Thomas-White K."/>
            <person name="Kumar N."/>
            <person name="Forster S."/>
            <person name="Putonti C."/>
            <person name="Lawley T."/>
            <person name="Wolfe A.J."/>
        </authorList>
    </citation>
    <scope>NUCLEOTIDE SEQUENCE [LARGE SCALE GENOMIC DNA]</scope>
    <source>
        <strain evidence="3 4">UMB1301</strain>
    </source>
</reference>
<dbReference type="InterPro" id="IPR002881">
    <property type="entry name" value="DUF58"/>
</dbReference>
<proteinExistence type="predicted"/>
<evidence type="ECO:0000313" key="3">
    <source>
        <dbReference type="EMBL" id="PMD06617.1"/>
    </source>
</evidence>
<evidence type="ECO:0000259" key="2">
    <source>
        <dbReference type="Pfam" id="PF01882"/>
    </source>
</evidence>
<dbReference type="PANTHER" id="PTHR34351">
    <property type="entry name" value="SLR1927 PROTEIN-RELATED"/>
    <property type="match status" value="1"/>
</dbReference>
<protein>
    <recommendedName>
        <fullName evidence="2">DUF58 domain-containing protein</fullName>
    </recommendedName>
</protein>
<dbReference type="AlphaFoldDB" id="A0A2N6VR85"/>
<feature type="domain" description="DUF58" evidence="2">
    <location>
        <begin position="201"/>
        <end position="234"/>
    </location>
</feature>
<comment type="caution">
    <text evidence="3">The sequence shown here is derived from an EMBL/GenBank/DDBJ whole genome shotgun (WGS) entry which is preliminary data.</text>
</comment>
<evidence type="ECO:0000256" key="1">
    <source>
        <dbReference type="SAM" id="Phobius"/>
    </source>
</evidence>
<keyword evidence="1" id="KW-0812">Transmembrane</keyword>
<sequence length="380" mass="40946">MRVTTSGIVFLIAGVSLCIAAYRFQLPALLPVGILLVFLTVFSLIFALVTSTRMKVKLRAFAPHVSGYPLTYVGTDTDVRVSVTNALPFRSGSFYLEVEPENGFGFPQGVQVPSVAGGGTVEVDATFTPSARGLRGISAVTVAVNGPFRLTMFKKKVSQGLKIAVAPPRVQLASPGLSGRPNPLAETERLSRGTSTRDFYTREYAPGDDLRHIHWKTVARTGQLVVRQEADEDNPVAAVIVHGEGISHPVEFDLLVAAAMSAVHALTQSGFSVRVVMGEHSVQAEPRERNLSVDVLAARAHAAPARMPSAREMRALSELVVCAPDPDHVPRITGGQRVRTHRWYASDIDSETVDDMNFTGMFGGDVNLPSQWSLRGVSCA</sequence>
<organism evidence="3 4">
    <name type="scientific">Brevibacterium paucivorans</name>
    <dbReference type="NCBI Taxonomy" id="170994"/>
    <lineage>
        <taxon>Bacteria</taxon>
        <taxon>Bacillati</taxon>
        <taxon>Actinomycetota</taxon>
        <taxon>Actinomycetes</taxon>
        <taxon>Micrococcales</taxon>
        <taxon>Brevibacteriaceae</taxon>
        <taxon>Brevibacterium</taxon>
    </lineage>
</organism>
<name>A0A2N6VR85_9MICO</name>
<evidence type="ECO:0000313" key="4">
    <source>
        <dbReference type="Proteomes" id="UP000235598"/>
    </source>
</evidence>
<dbReference type="Proteomes" id="UP000235598">
    <property type="component" value="Unassembled WGS sequence"/>
</dbReference>
<accession>A0A2N6VR85</accession>
<gene>
    <name evidence="3" type="ORF">CJ199_04480</name>
</gene>
<dbReference type="OrthoDB" id="9812729at2"/>
<keyword evidence="1" id="KW-1133">Transmembrane helix</keyword>